<evidence type="ECO:0000313" key="1">
    <source>
        <dbReference type="EnsemblPlants" id="AVESA.00010b.r2.1DG0121180.1.CDS"/>
    </source>
</evidence>
<dbReference type="EnsemblPlants" id="AVESA.00010b.r2.1DG0121180.1">
    <property type="protein sequence ID" value="AVESA.00010b.r2.1DG0121180.1.CDS"/>
    <property type="gene ID" value="AVESA.00010b.r2.1DG0121180"/>
</dbReference>
<reference evidence="1" key="1">
    <citation type="submission" date="2021-05" db="EMBL/GenBank/DDBJ databases">
        <authorList>
            <person name="Scholz U."/>
            <person name="Mascher M."/>
            <person name="Fiebig A."/>
        </authorList>
    </citation>
    <scope>NUCLEOTIDE SEQUENCE [LARGE SCALE GENOMIC DNA]</scope>
</reference>
<accession>A0ACD5TT69</accession>
<organism evidence="1 2">
    <name type="scientific">Avena sativa</name>
    <name type="common">Oat</name>
    <dbReference type="NCBI Taxonomy" id="4498"/>
    <lineage>
        <taxon>Eukaryota</taxon>
        <taxon>Viridiplantae</taxon>
        <taxon>Streptophyta</taxon>
        <taxon>Embryophyta</taxon>
        <taxon>Tracheophyta</taxon>
        <taxon>Spermatophyta</taxon>
        <taxon>Magnoliopsida</taxon>
        <taxon>Liliopsida</taxon>
        <taxon>Poales</taxon>
        <taxon>Poaceae</taxon>
        <taxon>BOP clade</taxon>
        <taxon>Pooideae</taxon>
        <taxon>Poodae</taxon>
        <taxon>Poeae</taxon>
        <taxon>Poeae Chloroplast Group 1 (Aveneae type)</taxon>
        <taxon>Aveninae</taxon>
        <taxon>Avena</taxon>
    </lineage>
</organism>
<name>A0ACD5TT69_AVESA</name>
<dbReference type="Proteomes" id="UP001732700">
    <property type="component" value="Chromosome 1D"/>
</dbReference>
<sequence>MPSRRVAVIGAGAAGLMAARELQREGHTPVVFERGAAVGGNWRYADVPASADDPLGAAGVDSSLYASLRTNLPRECMGFLDFPFVAEEGSEGDPRRYPGHEEVLRYIEAFARRFDLHGLVRLQTEVVSVRRDDASAGWKVSYCSRKLADAGGEEPAVAEEEVFDAVAVCTGTSTEPRVADIAGIDSWPGKQMHSHNYRVPDPFKGQVRYAPSGVDISRDIVGVAKEVHVARRSPATSEMESTALPNLWLHPMIERVEEDGSVVFQDGSRVKADTILHCTGYNYHFPYLGEDLGIFVDDNRVGPLYKHVFPPHLAPHISFIGLSLKALVFPLLQLQSNWVAGVLSGRIELPSQEDMMEDVKTFYSELEARGCPKRHTHDLGACTYEHEDWVAKQCGHDGIEGWRKEMFIAALKNFVHHPESYRDEWEDGHLLTQANRDFTKYF</sequence>
<protein>
    <submittedName>
        <fullName evidence="1">Uncharacterized protein</fullName>
    </submittedName>
</protein>
<keyword evidence="2" id="KW-1185">Reference proteome</keyword>
<proteinExistence type="predicted"/>
<evidence type="ECO:0000313" key="2">
    <source>
        <dbReference type="Proteomes" id="UP001732700"/>
    </source>
</evidence>
<reference evidence="1" key="2">
    <citation type="submission" date="2025-09" db="UniProtKB">
        <authorList>
            <consortium name="EnsemblPlants"/>
        </authorList>
    </citation>
    <scope>IDENTIFICATION</scope>
</reference>